<proteinExistence type="predicted"/>
<gene>
    <name evidence="1" type="ORF">N307_06866</name>
</gene>
<feature type="non-terminal residue" evidence="1">
    <location>
        <position position="100"/>
    </location>
</feature>
<sequence>KPGCMWSYQIAGMKKKSTFLLPVFVAFQLWCLLLAKAGGGNALSPPETWGRGSCPARWLCKAGRLLLLSCWEIKEILCFGLNPRGFEVLGGICWPGKASS</sequence>
<evidence type="ECO:0000313" key="1">
    <source>
        <dbReference type="EMBL" id="KFV64578.1"/>
    </source>
</evidence>
<accession>A0A093G635</accession>
<dbReference type="Proteomes" id="UP000053875">
    <property type="component" value="Unassembled WGS sequence"/>
</dbReference>
<organism evidence="1 2">
    <name type="scientific">Dryobates pubescens</name>
    <name type="common">Downy woodpecker</name>
    <name type="synonym">Picoides pubescens</name>
    <dbReference type="NCBI Taxonomy" id="118200"/>
    <lineage>
        <taxon>Eukaryota</taxon>
        <taxon>Metazoa</taxon>
        <taxon>Chordata</taxon>
        <taxon>Craniata</taxon>
        <taxon>Vertebrata</taxon>
        <taxon>Euteleostomi</taxon>
        <taxon>Archelosauria</taxon>
        <taxon>Archosauria</taxon>
        <taxon>Dinosauria</taxon>
        <taxon>Saurischia</taxon>
        <taxon>Theropoda</taxon>
        <taxon>Coelurosauria</taxon>
        <taxon>Aves</taxon>
        <taxon>Neognathae</taxon>
        <taxon>Neoaves</taxon>
        <taxon>Telluraves</taxon>
        <taxon>Coraciimorphae</taxon>
        <taxon>Piciformes</taxon>
        <taxon>Picidae</taxon>
        <taxon>Dryobates</taxon>
    </lineage>
</organism>
<name>A0A093G635_DRYPU</name>
<dbReference type="EMBL" id="KL215441">
    <property type="protein sequence ID" value="KFV64578.1"/>
    <property type="molecule type" value="Genomic_DNA"/>
</dbReference>
<keyword evidence="2" id="KW-1185">Reference proteome</keyword>
<feature type="non-terminal residue" evidence="1">
    <location>
        <position position="1"/>
    </location>
</feature>
<dbReference type="AlphaFoldDB" id="A0A093G635"/>
<reference evidence="1 2" key="1">
    <citation type="submission" date="2014-04" db="EMBL/GenBank/DDBJ databases">
        <title>Genome evolution of avian class.</title>
        <authorList>
            <person name="Zhang G."/>
            <person name="Li C."/>
        </authorList>
    </citation>
    <scope>NUCLEOTIDE SEQUENCE [LARGE SCALE GENOMIC DNA]</scope>
    <source>
        <strain evidence="1">BGI_N307</strain>
    </source>
</reference>
<protein>
    <submittedName>
        <fullName evidence="1">Uncharacterized protein</fullName>
    </submittedName>
</protein>
<evidence type="ECO:0000313" key="2">
    <source>
        <dbReference type="Proteomes" id="UP000053875"/>
    </source>
</evidence>